<comment type="caution">
    <text evidence="1">The sequence shown here is derived from an EMBL/GenBank/DDBJ whole genome shotgun (WGS) entry which is preliminary data.</text>
</comment>
<name>A0A699QYM5_TANCI</name>
<dbReference type="EMBL" id="BKCJ011067962">
    <property type="protein sequence ID" value="GFC78910.1"/>
    <property type="molecule type" value="Genomic_DNA"/>
</dbReference>
<accession>A0A699QYM5</accession>
<reference evidence="1" key="1">
    <citation type="journal article" date="2019" name="Sci. Rep.">
        <title>Draft genome of Tanacetum cinerariifolium, the natural source of mosquito coil.</title>
        <authorList>
            <person name="Yamashiro T."/>
            <person name="Shiraishi A."/>
            <person name="Satake H."/>
            <person name="Nakayama K."/>
        </authorList>
    </citation>
    <scope>NUCLEOTIDE SEQUENCE</scope>
</reference>
<sequence>CQIHDRSNNNRNRCNNSMVGYTNDGMSSPFEHVILHNFLWRSPSPKVTFPERSCTPNSSIELEITNG</sequence>
<feature type="non-terminal residue" evidence="1">
    <location>
        <position position="1"/>
    </location>
</feature>
<protein>
    <submittedName>
        <fullName evidence="1">Uncharacterized protein</fullName>
    </submittedName>
</protein>
<dbReference type="AlphaFoldDB" id="A0A699QYM5"/>
<organism evidence="1">
    <name type="scientific">Tanacetum cinerariifolium</name>
    <name type="common">Dalmatian daisy</name>
    <name type="synonym">Chrysanthemum cinerariifolium</name>
    <dbReference type="NCBI Taxonomy" id="118510"/>
    <lineage>
        <taxon>Eukaryota</taxon>
        <taxon>Viridiplantae</taxon>
        <taxon>Streptophyta</taxon>
        <taxon>Embryophyta</taxon>
        <taxon>Tracheophyta</taxon>
        <taxon>Spermatophyta</taxon>
        <taxon>Magnoliopsida</taxon>
        <taxon>eudicotyledons</taxon>
        <taxon>Gunneridae</taxon>
        <taxon>Pentapetalae</taxon>
        <taxon>asterids</taxon>
        <taxon>campanulids</taxon>
        <taxon>Asterales</taxon>
        <taxon>Asteraceae</taxon>
        <taxon>Asteroideae</taxon>
        <taxon>Anthemideae</taxon>
        <taxon>Anthemidinae</taxon>
        <taxon>Tanacetum</taxon>
    </lineage>
</organism>
<proteinExistence type="predicted"/>
<evidence type="ECO:0000313" key="1">
    <source>
        <dbReference type="EMBL" id="GFC78910.1"/>
    </source>
</evidence>
<gene>
    <name evidence="1" type="ORF">Tci_850880</name>
</gene>